<organism evidence="4 5">
    <name type="scientific">Azohydromonas lata</name>
    <dbReference type="NCBI Taxonomy" id="45677"/>
    <lineage>
        <taxon>Bacteria</taxon>
        <taxon>Pseudomonadati</taxon>
        <taxon>Pseudomonadota</taxon>
        <taxon>Betaproteobacteria</taxon>
        <taxon>Burkholderiales</taxon>
        <taxon>Sphaerotilaceae</taxon>
        <taxon>Azohydromonas</taxon>
    </lineage>
</organism>
<dbReference type="Proteomes" id="UP001293718">
    <property type="component" value="Unassembled WGS sequence"/>
</dbReference>
<dbReference type="EMBL" id="JAXOJX010000089">
    <property type="protein sequence ID" value="MDZ5460935.1"/>
    <property type="molecule type" value="Genomic_DNA"/>
</dbReference>
<evidence type="ECO:0000256" key="1">
    <source>
        <dbReference type="PROSITE-ProRule" id="PRU00285"/>
    </source>
</evidence>
<proteinExistence type="inferred from homology"/>
<dbReference type="Pfam" id="PF00011">
    <property type="entry name" value="HSP20"/>
    <property type="match status" value="1"/>
</dbReference>
<comment type="similarity">
    <text evidence="1 2">Belongs to the small heat shock protein (HSP20) family.</text>
</comment>
<gene>
    <name evidence="4" type="ORF">SM757_30610</name>
</gene>
<keyword evidence="5" id="KW-1185">Reference proteome</keyword>
<comment type="caution">
    <text evidence="4">The sequence shown here is derived from an EMBL/GenBank/DDBJ whole genome shotgun (WGS) entry which is preliminary data.</text>
</comment>
<evidence type="ECO:0000313" key="5">
    <source>
        <dbReference type="Proteomes" id="UP001293718"/>
    </source>
</evidence>
<dbReference type="Gene3D" id="2.60.40.790">
    <property type="match status" value="1"/>
</dbReference>
<name>A0ABU5IPX7_9BURK</name>
<reference evidence="4 5" key="1">
    <citation type="submission" date="2023-11" db="EMBL/GenBank/DDBJ databases">
        <title>Draft genome of Azohydromonas lata strain H1 (DSM1123), a polyhydroxyalkanoate producer.</title>
        <authorList>
            <person name="Traversa D."/>
            <person name="D'Addabbo P."/>
            <person name="Pazzani C."/>
            <person name="Manzari C."/>
            <person name="Chiara M."/>
            <person name="Scrascia M."/>
        </authorList>
    </citation>
    <scope>NUCLEOTIDE SEQUENCE [LARGE SCALE GENOMIC DNA]</scope>
    <source>
        <strain evidence="4 5">H1</strain>
    </source>
</reference>
<dbReference type="CDD" id="cd06464">
    <property type="entry name" value="ACD_sHsps-like"/>
    <property type="match status" value="1"/>
</dbReference>
<accession>A0ABU5IPX7</accession>
<sequence>MASRKDLDAWMWVEACELMGRAERLQRQFFQPPRGGASTAAWEPPVDVFEDERELVIVVAMPGVPASRVQVAQEGAALLVRGSRPMPLSASGHAVRHLEIPYGAFERRIALPAGHFQMGQPELADGCLVLRLIKI</sequence>
<evidence type="ECO:0000313" key="4">
    <source>
        <dbReference type="EMBL" id="MDZ5460935.1"/>
    </source>
</evidence>
<feature type="domain" description="SHSP" evidence="3">
    <location>
        <begin position="37"/>
        <end position="135"/>
    </location>
</feature>
<dbReference type="RefSeq" id="WP_322468244.1">
    <property type="nucleotide sequence ID" value="NZ_JAXOJX010000089.1"/>
</dbReference>
<protein>
    <submittedName>
        <fullName evidence="4">Hsp20/alpha crystallin family protein</fullName>
    </submittedName>
</protein>
<dbReference type="InterPro" id="IPR002068">
    <property type="entry name" value="A-crystallin/Hsp20_dom"/>
</dbReference>
<dbReference type="InterPro" id="IPR008978">
    <property type="entry name" value="HSP20-like_chaperone"/>
</dbReference>
<evidence type="ECO:0000256" key="2">
    <source>
        <dbReference type="RuleBase" id="RU003616"/>
    </source>
</evidence>
<evidence type="ECO:0000259" key="3">
    <source>
        <dbReference type="PROSITE" id="PS01031"/>
    </source>
</evidence>
<dbReference type="SUPFAM" id="SSF49764">
    <property type="entry name" value="HSP20-like chaperones"/>
    <property type="match status" value="1"/>
</dbReference>
<dbReference type="PROSITE" id="PS01031">
    <property type="entry name" value="SHSP"/>
    <property type="match status" value="1"/>
</dbReference>